<dbReference type="EMBL" id="LT629690">
    <property type="protein sequence ID" value="SDF26829.1"/>
    <property type="molecule type" value="Genomic_DNA"/>
</dbReference>
<proteinExistence type="inferred from homology"/>
<keyword evidence="2 4" id="KW-0560">Oxidoreductase</keyword>
<dbReference type="InterPro" id="IPR006140">
    <property type="entry name" value="D-isomer_DH_NAD-bd"/>
</dbReference>
<dbReference type="PANTHER" id="PTHR10996:SF178">
    <property type="entry name" value="2-HYDROXYACID DEHYDROGENASE YGL185C-RELATED"/>
    <property type="match status" value="1"/>
</dbReference>
<dbReference type="SUPFAM" id="SSF51735">
    <property type="entry name" value="NAD(P)-binding Rossmann-fold domains"/>
    <property type="match status" value="1"/>
</dbReference>
<dbReference type="InterPro" id="IPR050223">
    <property type="entry name" value="D-isomer_2-hydroxyacid_DH"/>
</dbReference>
<accession>A0A1G7JQV3</accession>
<feature type="domain" description="D-isomer specific 2-hydroxyacid dehydrogenase NAD-binding" evidence="6">
    <location>
        <begin position="114"/>
        <end position="289"/>
    </location>
</feature>
<evidence type="ECO:0000259" key="5">
    <source>
        <dbReference type="Pfam" id="PF00389"/>
    </source>
</evidence>
<dbReference type="InterPro" id="IPR029753">
    <property type="entry name" value="D-isomer_DH_CS"/>
</dbReference>
<dbReference type="InterPro" id="IPR006139">
    <property type="entry name" value="D-isomer_2_OHA_DH_cat_dom"/>
</dbReference>
<evidence type="ECO:0000256" key="1">
    <source>
        <dbReference type="ARBA" id="ARBA00005854"/>
    </source>
</evidence>
<dbReference type="InterPro" id="IPR036291">
    <property type="entry name" value="NAD(P)-bd_dom_sf"/>
</dbReference>
<gene>
    <name evidence="7" type="ORF">SAMN05444167_1901</name>
</gene>
<dbReference type="FunFam" id="3.40.50.720:FF:000203">
    <property type="entry name" value="D-3-phosphoglycerate dehydrogenase (SerA)"/>
    <property type="match status" value="1"/>
</dbReference>
<dbReference type="Pfam" id="PF02826">
    <property type="entry name" value="2-Hacid_dh_C"/>
    <property type="match status" value="1"/>
</dbReference>
<dbReference type="PANTHER" id="PTHR10996">
    <property type="entry name" value="2-HYDROXYACID DEHYDROGENASE-RELATED"/>
    <property type="match status" value="1"/>
</dbReference>
<dbReference type="AlphaFoldDB" id="A0A1G7JQV3"/>
<dbReference type="OrthoDB" id="9805416at2"/>
<dbReference type="GO" id="GO:0005829">
    <property type="term" value="C:cytosol"/>
    <property type="evidence" value="ECO:0007669"/>
    <property type="project" value="TreeGrafter"/>
</dbReference>
<dbReference type="GO" id="GO:0016618">
    <property type="term" value="F:hydroxypyruvate reductase [NAD(P)H] activity"/>
    <property type="evidence" value="ECO:0007669"/>
    <property type="project" value="TreeGrafter"/>
</dbReference>
<dbReference type="Proteomes" id="UP000182427">
    <property type="component" value="Chromosome I"/>
</dbReference>
<dbReference type="GO" id="GO:0051287">
    <property type="term" value="F:NAD binding"/>
    <property type="evidence" value="ECO:0007669"/>
    <property type="project" value="InterPro"/>
</dbReference>
<evidence type="ECO:0000256" key="2">
    <source>
        <dbReference type="ARBA" id="ARBA00023002"/>
    </source>
</evidence>
<evidence type="ECO:0000313" key="7">
    <source>
        <dbReference type="EMBL" id="SDF26829.1"/>
    </source>
</evidence>
<dbReference type="SUPFAM" id="SSF52283">
    <property type="entry name" value="Formate/glycerate dehydrogenase catalytic domain-like"/>
    <property type="match status" value="1"/>
</dbReference>
<dbReference type="GO" id="GO:0030267">
    <property type="term" value="F:glyoxylate reductase (NADPH) activity"/>
    <property type="evidence" value="ECO:0007669"/>
    <property type="project" value="TreeGrafter"/>
</dbReference>
<sequence>MESMKPILAVARHFTPEVNARIDRDFEPRWNPNEQPWTQDELLQAADGADAVLVSPVNKLDARFFSLLSNSVKVIATFSVGYDHIDLAAAHARGIPVSHTPGVLTDATADVGMLLLLGASRRAYEAQQRLRSGLWASSKGDLLGWSLQGKVLGIYGMGRIGQALAHRARAFGMQVHYNNRSRLSPDEEQGAVFHEDAASLLRVSQFLSLNAPASQDTRHFLRTENIDLLPAGAIVINTARGALVNDDDLITALKSGRIAAAGLDVFEGEPKLNPGYLDLPNAFLLPHIGSATVETRTAMGMLALDNIEAVLKGRPAPTLLRN</sequence>
<name>A0A1G7JQV3_9BACT</name>
<dbReference type="CDD" id="cd05301">
    <property type="entry name" value="GDH"/>
    <property type="match status" value="1"/>
</dbReference>
<evidence type="ECO:0000256" key="4">
    <source>
        <dbReference type="RuleBase" id="RU003719"/>
    </source>
</evidence>
<evidence type="ECO:0000256" key="3">
    <source>
        <dbReference type="ARBA" id="ARBA00023027"/>
    </source>
</evidence>
<organism evidence="7 8">
    <name type="scientific">Terriglobus roseus</name>
    <dbReference type="NCBI Taxonomy" id="392734"/>
    <lineage>
        <taxon>Bacteria</taxon>
        <taxon>Pseudomonadati</taxon>
        <taxon>Acidobacteriota</taxon>
        <taxon>Terriglobia</taxon>
        <taxon>Terriglobales</taxon>
        <taxon>Acidobacteriaceae</taxon>
        <taxon>Terriglobus</taxon>
    </lineage>
</organism>
<evidence type="ECO:0000259" key="6">
    <source>
        <dbReference type="Pfam" id="PF02826"/>
    </source>
</evidence>
<keyword evidence="3" id="KW-0520">NAD</keyword>
<reference evidence="7 8" key="1">
    <citation type="submission" date="2016-10" db="EMBL/GenBank/DDBJ databases">
        <authorList>
            <person name="de Groot N.N."/>
        </authorList>
    </citation>
    <scope>NUCLEOTIDE SEQUENCE [LARGE SCALE GENOMIC DNA]</scope>
    <source>
        <strain evidence="7 8">GAS232</strain>
    </source>
</reference>
<comment type="similarity">
    <text evidence="1 4">Belongs to the D-isomer specific 2-hydroxyacid dehydrogenase family.</text>
</comment>
<feature type="domain" description="D-isomer specific 2-hydroxyacid dehydrogenase catalytic" evidence="5">
    <location>
        <begin position="36"/>
        <end position="319"/>
    </location>
</feature>
<protein>
    <submittedName>
        <fullName evidence="7">Lactate dehydrogenase</fullName>
    </submittedName>
</protein>
<evidence type="ECO:0000313" key="8">
    <source>
        <dbReference type="Proteomes" id="UP000182427"/>
    </source>
</evidence>
<keyword evidence="8" id="KW-1185">Reference proteome</keyword>
<dbReference type="Gene3D" id="3.40.50.720">
    <property type="entry name" value="NAD(P)-binding Rossmann-like Domain"/>
    <property type="match status" value="2"/>
</dbReference>
<dbReference type="PROSITE" id="PS00671">
    <property type="entry name" value="D_2_HYDROXYACID_DH_3"/>
    <property type="match status" value="1"/>
</dbReference>
<dbReference type="Pfam" id="PF00389">
    <property type="entry name" value="2-Hacid_dh"/>
    <property type="match status" value="1"/>
</dbReference>